<keyword evidence="9" id="KW-1185">Reference proteome</keyword>
<proteinExistence type="predicted"/>
<evidence type="ECO:0000313" key="9">
    <source>
        <dbReference type="Proteomes" id="UP000294743"/>
    </source>
</evidence>
<dbReference type="InterPro" id="IPR023408">
    <property type="entry name" value="MscS_beta-dom_sf"/>
</dbReference>
<dbReference type="Gene3D" id="2.30.30.60">
    <property type="match status" value="1"/>
</dbReference>
<evidence type="ECO:0000256" key="3">
    <source>
        <dbReference type="ARBA" id="ARBA00022692"/>
    </source>
</evidence>
<dbReference type="EMBL" id="SODD01000003">
    <property type="protein sequence ID" value="TDW25722.1"/>
    <property type="molecule type" value="Genomic_DNA"/>
</dbReference>
<dbReference type="RefSeq" id="WP_134167748.1">
    <property type="nucleotide sequence ID" value="NZ_SODD01000003.1"/>
</dbReference>
<protein>
    <submittedName>
        <fullName evidence="8">Mechanosensitive ion channel-like protein</fullName>
    </submittedName>
</protein>
<evidence type="ECO:0000256" key="6">
    <source>
        <dbReference type="SAM" id="Phobius"/>
    </source>
</evidence>
<evidence type="ECO:0000259" key="7">
    <source>
        <dbReference type="Pfam" id="PF00924"/>
    </source>
</evidence>
<dbReference type="Pfam" id="PF00924">
    <property type="entry name" value="MS_channel_2nd"/>
    <property type="match status" value="1"/>
</dbReference>
<dbReference type="PANTHER" id="PTHR30221:SF1">
    <property type="entry name" value="SMALL-CONDUCTANCE MECHANOSENSITIVE CHANNEL"/>
    <property type="match status" value="1"/>
</dbReference>
<keyword evidence="3 6" id="KW-0812">Transmembrane</keyword>
<dbReference type="PANTHER" id="PTHR30221">
    <property type="entry name" value="SMALL-CONDUCTANCE MECHANOSENSITIVE CHANNEL"/>
    <property type="match status" value="1"/>
</dbReference>
<accession>A0A4R8A5R8</accession>
<dbReference type="Proteomes" id="UP000294743">
    <property type="component" value="Unassembled WGS sequence"/>
</dbReference>
<evidence type="ECO:0000313" key="8">
    <source>
        <dbReference type="EMBL" id="TDW25722.1"/>
    </source>
</evidence>
<name>A0A4R8A5R8_9FIRM</name>
<keyword evidence="2" id="KW-1003">Cell membrane</keyword>
<dbReference type="SUPFAM" id="SSF82689">
    <property type="entry name" value="Mechanosensitive channel protein MscS (YggB), C-terminal domain"/>
    <property type="match status" value="1"/>
</dbReference>
<dbReference type="InterPro" id="IPR006685">
    <property type="entry name" value="MscS_channel_2nd"/>
</dbReference>
<dbReference type="Gene3D" id="1.10.287.1260">
    <property type="match status" value="1"/>
</dbReference>
<dbReference type="InterPro" id="IPR011066">
    <property type="entry name" value="MscS_channel_C_sf"/>
</dbReference>
<feature type="domain" description="Mechanosensitive ion channel MscS" evidence="7">
    <location>
        <begin position="108"/>
        <end position="176"/>
    </location>
</feature>
<dbReference type="AlphaFoldDB" id="A0A4R8A5R8"/>
<dbReference type="OrthoDB" id="9809206at2"/>
<dbReference type="InterPro" id="IPR045275">
    <property type="entry name" value="MscS_archaea/bacteria_type"/>
</dbReference>
<evidence type="ECO:0000256" key="4">
    <source>
        <dbReference type="ARBA" id="ARBA00022989"/>
    </source>
</evidence>
<keyword evidence="4 6" id="KW-1133">Transmembrane helix</keyword>
<dbReference type="InterPro" id="IPR010920">
    <property type="entry name" value="LSM_dom_sf"/>
</dbReference>
<keyword evidence="5 6" id="KW-0472">Membrane</keyword>
<comment type="subcellular location">
    <subcellularLocation>
        <location evidence="1">Cell membrane</location>
        <topology evidence="1">Multi-pass membrane protein</topology>
    </subcellularLocation>
</comment>
<organism evidence="8 9">
    <name type="scientific">Breznakia blatticola</name>
    <dbReference type="NCBI Taxonomy" id="1754012"/>
    <lineage>
        <taxon>Bacteria</taxon>
        <taxon>Bacillati</taxon>
        <taxon>Bacillota</taxon>
        <taxon>Erysipelotrichia</taxon>
        <taxon>Erysipelotrichales</taxon>
        <taxon>Erysipelotrichaceae</taxon>
        <taxon>Breznakia</taxon>
    </lineage>
</organism>
<comment type="caution">
    <text evidence="8">The sequence shown here is derived from an EMBL/GenBank/DDBJ whole genome shotgun (WGS) entry which is preliminary data.</text>
</comment>
<reference evidence="8 9" key="1">
    <citation type="submission" date="2019-03" db="EMBL/GenBank/DDBJ databases">
        <title>Genomic Encyclopedia of Type Strains, Phase IV (KMG-IV): sequencing the most valuable type-strain genomes for metagenomic binning, comparative biology and taxonomic classification.</title>
        <authorList>
            <person name="Goeker M."/>
        </authorList>
    </citation>
    <scope>NUCLEOTIDE SEQUENCE [LARGE SCALE GENOMIC DNA]</scope>
    <source>
        <strain evidence="8 9">DSM 28867</strain>
    </source>
</reference>
<dbReference type="GO" id="GO:0005886">
    <property type="term" value="C:plasma membrane"/>
    <property type="evidence" value="ECO:0007669"/>
    <property type="project" value="UniProtKB-SubCell"/>
</dbReference>
<evidence type="ECO:0000256" key="5">
    <source>
        <dbReference type="ARBA" id="ARBA00023136"/>
    </source>
</evidence>
<dbReference type="SUPFAM" id="SSF50182">
    <property type="entry name" value="Sm-like ribonucleoproteins"/>
    <property type="match status" value="1"/>
</dbReference>
<dbReference type="Gene3D" id="3.30.70.100">
    <property type="match status" value="1"/>
</dbReference>
<feature type="transmembrane region" description="Helical" evidence="6">
    <location>
        <begin position="25"/>
        <end position="46"/>
    </location>
</feature>
<sequence>MFLATNDTTEPNIFDFGNTIFEDGLLTSLIVITVLALIFYLCYTFINRFMQKRELVNAKSIANITRGILIMIWVLIVFSRFVMFAPIAKGILASSSIIALIVGIAAQDTLGNLFSGIMVIISKPFVVGDLIKINQDQLIGYVEQITLRHTIIRTYENNRIIIPNNAINQAVVENANFVTSVKSNYFEVVVTFDSDIDVAVQLMKEVCLQHPKFIDNRSHAEIQANISPVNISCTRFADTGMVLRAEVFSEDSISGFHILSDLRFALKKEFDAHGVQFAYNHTFTNPKEK</sequence>
<dbReference type="GO" id="GO:0008381">
    <property type="term" value="F:mechanosensitive monoatomic ion channel activity"/>
    <property type="evidence" value="ECO:0007669"/>
    <property type="project" value="InterPro"/>
</dbReference>
<feature type="transmembrane region" description="Helical" evidence="6">
    <location>
        <begin position="67"/>
        <end position="85"/>
    </location>
</feature>
<evidence type="ECO:0000256" key="2">
    <source>
        <dbReference type="ARBA" id="ARBA00022475"/>
    </source>
</evidence>
<gene>
    <name evidence="8" type="ORF">EDD63_1039</name>
</gene>
<evidence type="ECO:0000256" key="1">
    <source>
        <dbReference type="ARBA" id="ARBA00004651"/>
    </source>
</evidence>